<evidence type="ECO:0000313" key="2">
    <source>
        <dbReference type="EMBL" id="GJF00374.1"/>
    </source>
</evidence>
<dbReference type="AlphaFoldDB" id="A0A9P3GSM0"/>
<gene>
    <name evidence="2" type="ORF">PsYK624_166610</name>
</gene>
<evidence type="ECO:0000313" key="3">
    <source>
        <dbReference type="Proteomes" id="UP000703269"/>
    </source>
</evidence>
<name>A0A9P3GSM0_9APHY</name>
<sequence length="96" mass="10545">MRRAALQPLETILPLPTADQLDGGLLTSTLAAPGHPPRSGQSIRGRSSGCESSRYARPKHEKGVTGQVLLPLIVLRVRPSRRNPHRCLLPLNNRRI</sequence>
<dbReference type="Proteomes" id="UP000703269">
    <property type="component" value="Unassembled WGS sequence"/>
</dbReference>
<feature type="region of interest" description="Disordered" evidence="1">
    <location>
        <begin position="26"/>
        <end position="62"/>
    </location>
</feature>
<comment type="caution">
    <text evidence="2">The sequence shown here is derived from an EMBL/GenBank/DDBJ whole genome shotgun (WGS) entry which is preliminary data.</text>
</comment>
<dbReference type="EMBL" id="BPQB01000148">
    <property type="protein sequence ID" value="GJF00374.1"/>
    <property type="molecule type" value="Genomic_DNA"/>
</dbReference>
<feature type="compositionally biased region" description="Low complexity" evidence="1">
    <location>
        <begin position="38"/>
        <end position="49"/>
    </location>
</feature>
<organism evidence="2 3">
    <name type="scientific">Phanerochaete sordida</name>
    <dbReference type="NCBI Taxonomy" id="48140"/>
    <lineage>
        <taxon>Eukaryota</taxon>
        <taxon>Fungi</taxon>
        <taxon>Dikarya</taxon>
        <taxon>Basidiomycota</taxon>
        <taxon>Agaricomycotina</taxon>
        <taxon>Agaricomycetes</taxon>
        <taxon>Polyporales</taxon>
        <taxon>Phanerochaetaceae</taxon>
        <taxon>Phanerochaete</taxon>
    </lineage>
</organism>
<protein>
    <submittedName>
        <fullName evidence="2">Uncharacterized protein</fullName>
    </submittedName>
</protein>
<accession>A0A9P3GSM0</accession>
<evidence type="ECO:0000256" key="1">
    <source>
        <dbReference type="SAM" id="MobiDB-lite"/>
    </source>
</evidence>
<keyword evidence="3" id="KW-1185">Reference proteome</keyword>
<proteinExistence type="predicted"/>
<reference evidence="2 3" key="1">
    <citation type="submission" date="2021-08" db="EMBL/GenBank/DDBJ databases">
        <title>Draft Genome Sequence of Phanerochaete sordida strain YK-624.</title>
        <authorList>
            <person name="Mori T."/>
            <person name="Dohra H."/>
            <person name="Suzuki T."/>
            <person name="Kawagishi H."/>
            <person name="Hirai H."/>
        </authorList>
    </citation>
    <scope>NUCLEOTIDE SEQUENCE [LARGE SCALE GENOMIC DNA]</scope>
    <source>
        <strain evidence="2 3">YK-624</strain>
    </source>
</reference>